<dbReference type="AlphaFoldDB" id="A0A7J5B447"/>
<proteinExistence type="predicted"/>
<dbReference type="RefSeq" id="WP_151421972.1">
    <property type="nucleotide sequence ID" value="NZ_WBJX01000001.1"/>
</dbReference>
<keyword evidence="2" id="KW-1185">Reference proteome</keyword>
<evidence type="ECO:0000313" key="2">
    <source>
        <dbReference type="Proteomes" id="UP000490386"/>
    </source>
</evidence>
<comment type="caution">
    <text evidence="1">The sequence shown here is derived from an EMBL/GenBank/DDBJ whole genome shotgun (WGS) entry which is preliminary data.</text>
</comment>
<dbReference type="Proteomes" id="UP000490386">
    <property type="component" value="Unassembled WGS sequence"/>
</dbReference>
<sequence length="109" mass="12029">MHDIELRYVWDTEAAEELTNQRDVTETVCGAMVDCVEALQADQGLFLKFPSEDSAAAAKQPDDELVRGIFLLRWSEGVPVEDKEFVTFVLENALQSGKEDPEAIGATAP</sequence>
<organism evidence="1 2">
    <name type="scientific">Pseudoclavibacter terrae</name>
    <dbReference type="NCBI Taxonomy" id="1530195"/>
    <lineage>
        <taxon>Bacteria</taxon>
        <taxon>Bacillati</taxon>
        <taxon>Actinomycetota</taxon>
        <taxon>Actinomycetes</taxon>
        <taxon>Micrococcales</taxon>
        <taxon>Microbacteriaceae</taxon>
        <taxon>Pseudoclavibacter</taxon>
    </lineage>
</organism>
<protein>
    <submittedName>
        <fullName evidence="1">Uncharacterized protein</fullName>
    </submittedName>
</protein>
<dbReference type="EMBL" id="WBJX01000001">
    <property type="protein sequence ID" value="KAB1638926.1"/>
    <property type="molecule type" value="Genomic_DNA"/>
</dbReference>
<name>A0A7J5B447_9MICO</name>
<dbReference type="OrthoDB" id="9889137at2"/>
<reference evidence="1 2" key="1">
    <citation type="submission" date="2019-09" db="EMBL/GenBank/DDBJ databases">
        <title>Phylogeny of genus Pseudoclavibacter and closely related genus.</title>
        <authorList>
            <person name="Li Y."/>
        </authorList>
    </citation>
    <scope>NUCLEOTIDE SEQUENCE [LARGE SCALE GENOMIC DNA]</scope>
    <source>
        <strain evidence="1 2">THG-MD12</strain>
    </source>
</reference>
<accession>A0A7J5B447</accession>
<evidence type="ECO:0000313" key="1">
    <source>
        <dbReference type="EMBL" id="KAB1638926.1"/>
    </source>
</evidence>
<gene>
    <name evidence="1" type="ORF">F8O03_00780</name>
</gene>